<dbReference type="PIRSF" id="PIRSF033541">
    <property type="entry name" value="ORF25P_Sir2"/>
    <property type="match status" value="1"/>
</dbReference>
<dbReference type="Pfam" id="PF13289">
    <property type="entry name" value="SIR2_2"/>
    <property type="match status" value="1"/>
</dbReference>
<dbReference type="KEGG" id="pmai:CF386_07110"/>
<evidence type="ECO:0000313" key="3">
    <source>
        <dbReference type="Proteomes" id="UP000242175"/>
    </source>
</evidence>
<evidence type="ECO:0000313" key="2">
    <source>
        <dbReference type="EMBL" id="ASK78780.1"/>
    </source>
</evidence>
<dbReference type="OrthoDB" id="72299at2"/>
<evidence type="ECO:0000256" key="1">
    <source>
        <dbReference type="SAM" id="MobiDB-lite"/>
    </source>
</evidence>
<sequence>MHDQLINAYKEGNLILFIGAGISRNMDVPDWNSLIDKIALEMGFDPDEFKSYGTHWDLAEYYRIKTGSIGPLRSWMDREWHSNAKEISSSKIHELIVNSAFNIIYTTNYDRWLEIAFQYYNKPYTKICSVADLTQLKENVTQIIKFHGDFDDDDSIVLDATSYYERLEFETPLDIKLRSDLLGKSVLFIGYGLSDINLRILFYKLTKLWKKNNYATTQPKSYIFMHKPNPVQKLVFEQWGISVITPEEESDSPKEATEKFLTKLNKKLS</sequence>
<dbReference type="InterPro" id="IPR029035">
    <property type="entry name" value="DHS-like_NAD/FAD-binding_dom"/>
</dbReference>
<protein>
    <submittedName>
        <fullName evidence="2">Sir2 family NAD-dependent protein deacetylase</fullName>
    </submittedName>
</protein>
<keyword evidence="3" id="KW-1185">Reference proteome</keyword>
<dbReference type="SUPFAM" id="SSF52467">
    <property type="entry name" value="DHS-like NAD/FAD-binding domain"/>
    <property type="match status" value="1"/>
</dbReference>
<dbReference type="Proteomes" id="UP000242175">
    <property type="component" value="Chromosome large"/>
</dbReference>
<dbReference type="InterPro" id="IPR014583">
    <property type="entry name" value="Uncharacterised_Sir2-like"/>
</dbReference>
<feature type="compositionally biased region" description="Basic and acidic residues" evidence="1">
    <location>
        <begin position="251"/>
        <end position="261"/>
    </location>
</feature>
<gene>
    <name evidence="2" type="ORF">CF386_07110</name>
</gene>
<accession>A0A220VES9</accession>
<dbReference type="AlphaFoldDB" id="A0A220VES9"/>
<proteinExistence type="predicted"/>
<reference evidence="2 3" key="1">
    <citation type="journal article" date="2016" name="Int. J. Syst. Evol. Microbiol.">
        <title>Paraphotobacterium marinum gen. nov., sp. nov., a member of the family Vibrionaceae, isolated from surface seawater.</title>
        <authorList>
            <person name="Huang Z."/>
            <person name="Dong C."/>
            <person name="Shao Z."/>
        </authorList>
    </citation>
    <scope>NUCLEOTIDE SEQUENCE [LARGE SCALE GENOMIC DNA]</scope>
    <source>
        <strain evidence="2 3">NSCS20N07D</strain>
    </source>
</reference>
<feature type="region of interest" description="Disordered" evidence="1">
    <location>
        <begin position="247"/>
        <end position="269"/>
    </location>
</feature>
<dbReference type="EMBL" id="CP022355">
    <property type="protein sequence ID" value="ASK78780.1"/>
    <property type="molecule type" value="Genomic_DNA"/>
</dbReference>
<dbReference type="RefSeq" id="WP_089073688.1">
    <property type="nucleotide sequence ID" value="NZ_CBCSAM010000001.1"/>
</dbReference>
<organism evidence="2 3">
    <name type="scientific">Paraphotobacterium marinum</name>
    <dbReference type="NCBI Taxonomy" id="1755811"/>
    <lineage>
        <taxon>Bacteria</taxon>
        <taxon>Pseudomonadati</taxon>
        <taxon>Pseudomonadota</taxon>
        <taxon>Gammaproteobacteria</taxon>
        <taxon>Vibrionales</taxon>
        <taxon>Vibrionaceae</taxon>
        <taxon>Paraphotobacterium</taxon>
    </lineage>
</organism>
<name>A0A220VES9_9GAMM</name>